<feature type="region of interest" description="Disordered" evidence="1">
    <location>
        <begin position="64"/>
        <end position="88"/>
    </location>
</feature>
<feature type="region of interest" description="Disordered" evidence="1">
    <location>
        <begin position="1"/>
        <end position="29"/>
    </location>
</feature>
<name>M0JGP3_9EURY</name>
<dbReference type="AlphaFoldDB" id="M0JGP3"/>
<feature type="compositionally biased region" description="Basic and acidic residues" evidence="1">
    <location>
        <begin position="8"/>
        <end position="21"/>
    </location>
</feature>
<evidence type="ECO:0000313" key="2">
    <source>
        <dbReference type="EMBL" id="EMA08156.1"/>
    </source>
</evidence>
<proteinExistence type="predicted"/>
<gene>
    <name evidence="2" type="ORF">C436_20698</name>
</gene>
<evidence type="ECO:0000313" key="3">
    <source>
        <dbReference type="Proteomes" id="UP000011659"/>
    </source>
</evidence>
<protein>
    <submittedName>
        <fullName evidence="2">Uncharacterized protein</fullName>
    </submittedName>
</protein>
<organism evidence="2 3">
    <name type="scientific">Haloarcula marismortui ATCC 33800</name>
    <dbReference type="NCBI Taxonomy" id="662476"/>
    <lineage>
        <taxon>Archaea</taxon>
        <taxon>Methanobacteriati</taxon>
        <taxon>Methanobacteriota</taxon>
        <taxon>Stenosarchaea group</taxon>
        <taxon>Halobacteria</taxon>
        <taxon>Halobacteriales</taxon>
        <taxon>Haloarculaceae</taxon>
        <taxon>Haloarcula</taxon>
    </lineage>
</organism>
<keyword evidence="3" id="KW-1185">Reference proteome</keyword>
<sequence length="88" mass="9717">MWLQSHKGSSETRRSKSKPELPARFNPTRVRLKRDDVSIRIEGLDELQSHKGSSETMLHSLLPPPMLLQSHKGSSETVPTAGGGDALE</sequence>
<accession>M0JGP3</accession>
<evidence type="ECO:0000256" key="1">
    <source>
        <dbReference type="SAM" id="MobiDB-lite"/>
    </source>
</evidence>
<comment type="caution">
    <text evidence="2">The sequence shown here is derived from an EMBL/GenBank/DDBJ whole genome shotgun (WGS) entry which is preliminary data.</text>
</comment>
<dbReference type="EMBL" id="AOLR01000061">
    <property type="protein sequence ID" value="EMA08156.1"/>
    <property type="molecule type" value="Genomic_DNA"/>
</dbReference>
<reference evidence="2 3" key="1">
    <citation type="journal article" date="2014" name="PLoS Genet.">
        <title>Phylogenetically driven sequencing of extremely halophilic archaea reveals strategies for static and dynamic osmo-response.</title>
        <authorList>
            <person name="Becker E.A."/>
            <person name="Seitzer P.M."/>
            <person name="Tritt A."/>
            <person name="Larsen D."/>
            <person name="Krusor M."/>
            <person name="Yao A.I."/>
            <person name="Wu D."/>
            <person name="Madern D."/>
            <person name="Eisen J.A."/>
            <person name="Darling A.E."/>
            <person name="Facciotti M.T."/>
        </authorList>
    </citation>
    <scope>NUCLEOTIDE SEQUENCE [LARGE SCALE GENOMIC DNA]</scope>
    <source>
        <strain evidence="2 3">ATCC 33800</strain>
    </source>
</reference>
<dbReference type="Proteomes" id="UP000011659">
    <property type="component" value="Unassembled WGS sequence"/>
</dbReference>